<evidence type="ECO:0000313" key="1">
    <source>
        <dbReference type="EMBL" id="MDQ0422283.1"/>
    </source>
</evidence>
<proteinExistence type="predicted"/>
<organism evidence="1 2">
    <name type="scientific">Peteryoungia aggregata LMG 23059</name>
    <dbReference type="NCBI Taxonomy" id="1368425"/>
    <lineage>
        <taxon>Bacteria</taxon>
        <taxon>Pseudomonadati</taxon>
        <taxon>Pseudomonadota</taxon>
        <taxon>Alphaproteobacteria</taxon>
        <taxon>Hyphomicrobiales</taxon>
        <taxon>Rhizobiaceae</taxon>
        <taxon>Peteryoungia</taxon>
    </lineage>
</organism>
<dbReference type="RefSeq" id="WP_307374697.1">
    <property type="nucleotide sequence ID" value="NZ_JAUSUW010000010.1"/>
</dbReference>
<comment type="caution">
    <text evidence="1">The sequence shown here is derived from an EMBL/GenBank/DDBJ whole genome shotgun (WGS) entry which is preliminary data.</text>
</comment>
<keyword evidence="2" id="KW-1185">Reference proteome</keyword>
<reference evidence="1 2" key="1">
    <citation type="submission" date="2023-07" db="EMBL/GenBank/DDBJ databases">
        <title>Genomic Encyclopedia of Type Strains, Phase IV (KMG-IV): sequencing the most valuable type-strain genomes for metagenomic binning, comparative biology and taxonomic classification.</title>
        <authorList>
            <person name="Goeker M."/>
        </authorList>
    </citation>
    <scope>NUCLEOTIDE SEQUENCE [LARGE SCALE GENOMIC DNA]</scope>
    <source>
        <strain evidence="1 2">DSM 1111</strain>
    </source>
</reference>
<accession>A0ABU0GAA5</accession>
<dbReference type="Proteomes" id="UP001238496">
    <property type="component" value="Unassembled WGS sequence"/>
</dbReference>
<evidence type="ECO:0000313" key="2">
    <source>
        <dbReference type="Proteomes" id="UP001238496"/>
    </source>
</evidence>
<dbReference type="EMBL" id="JAUSUW010000010">
    <property type="protein sequence ID" value="MDQ0422283.1"/>
    <property type="molecule type" value="Genomic_DNA"/>
</dbReference>
<sequence>MGIPRQAARLASLYNSGGLLDGLRNKLLNGACSLIQRGSRTIAAGASGYVLDRFLVTNDTNQPVTVSQHNLGLASGFAPGGRHAMRLAFATAPTTGTLRIEQRIEGVDTIRPDLWTFIAWMTGPADLETVAAEFVQNFGTGGSPSAAVTTAMTAAGDSPTTIKSATTNRRSWLVQVPALTAKLLGTGNNDYAAPAIVMAPRSVGNYDVTWMSFVEGDATGEFDPFNPRHQAQELWLCQRYFETCGQIRGSQAASGANGFVNWLFKAQKRATPIFVAGGGSSFTASFARADGVELQHTGGAVPSFAGTSTADAELT</sequence>
<protein>
    <submittedName>
        <fullName evidence="1">Uncharacterized protein</fullName>
    </submittedName>
</protein>
<name>A0ABU0GAA5_9HYPH</name>
<gene>
    <name evidence="1" type="ORF">J2045_003331</name>
</gene>